<dbReference type="EMBL" id="CP045809">
    <property type="protein sequence ID" value="QHN37257.1"/>
    <property type="molecule type" value="Genomic_DNA"/>
</dbReference>
<evidence type="ECO:0000313" key="7">
    <source>
        <dbReference type="Proteomes" id="UP001059836"/>
    </source>
</evidence>
<evidence type="ECO:0000259" key="5">
    <source>
        <dbReference type="Pfam" id="PF00149"/>
    </source>
</evidence>
<evidence type="ECO:0000256" key="2">
    <source>
        <dbReference type="ARBA" id="ARBA00022801"/>
    </source>
</evidence>
<dbReference type="InterPro" id="IPR029052">
    <property type="entry name" value="Metallo-depent_PP-like"/>
</dbReference>
<sequence>MFVVAHISDLHFNGSEHHRSRVESVLRYINSRAAGIDALIVTGDLVDRGTAAEYDEARDTLHSTLPTLITIGNHDDREHYNASFRREPGQAHANSALTLDGLQLLLVDSSIPGRPGGYIDDDDIDWLEDQLRTAEPGTPTLIAFHHPPVPVHMSYMDTIKQTGEERLARLVDRHPNIVAFLCGHIHSAAVTTFAGRPLCVAPGVSSTLNLPFEGPEVLNEGQPPGVAFHLIGDDNRIVTHFRAVMG</sequence>
<dbReference type="SUPFAM" id="SSF56300">
    <property type="entry name" value="Metallo-dependent phosphatases"/>
    <property type="match status" value="1"/>
</dbReference>
<dbReference type="RefSeq" id="WP_213249653.1">
    <property type="nucleotide sequence ID" value="NZ_CP045806.1"/>
</dbReference>
<dbReference type="InterPro" id="IPR004843">
    <property type="entry name" value="Calcineurin-like_PHP"/>
</dbReference>
<dbReference type="Proteomes" id="UP001059836">
    <property type="component" value="Chromosome"/>
</dbReference>
<evidence type="ECO:0000256" key="3">
    <source>
        <dbReference type="ARBA" id="ARBA00023004"/>
    </source>
</evidence>
<evidence type="ECO:0000313" key="6">
    <source>
        <dbReference type="EMBL" id="QHN37257.1"/>
    </source>
</evidence>
<dbReference type="PANTHER" id="PTHR42988">
    <property type="entry name" value="PHOSPHOHYDROLASE"/>
    <property type="match status" value="1"/>
</dbReference>
<name>A0ABX6IMV4_9ACTN</name>
<feature type="domain" description="Calcineurin-like phosphoesterase" evidence="5">
    <location>
        <begin position="3"/>
        <end position="187"/>
    </location>
</feature>
<keyword evidence="1" id="KW-0479">Metal-binding</keyword>
<accession>A0ABX6IMV4</accession>
<evidence type="ECO:0000256" key="1">
    <source>
        <dbReference type="ARBA" id="ARBA00022723"/>
    </source>
</evidence>
<gene>
    <name evidence="6" type="ORF">GII31_01290</name>
</gene>
<dbReference type="InterPro" id="IPR050884">
    <property type="entry name" value="CNP_phosphodiesterase-III"/>
</dbReference>
<dbReference type="Pfam" id="PF00149">
    <property type="entry name" value="Metallophos"/>
    <property type="match status" value="1"/>
</dbReference>
<comment type="similarity">
    <text evidence="4">Belongs to the cyclic nucleotide phosphodiesterase class-III family.</text>
</comment>
<dbReference type="PANTHER" id="PTHR42988:SF2">
    <property type="entry name" value="CYCLIC NUCLEOTIDE PHOSPHODIESTERASE CBUA0032-RELATED"/>
    <property type="match status" value="1"/>
</dbReference>
<dbReference type="Gene3D" id="3.60.21.10">
    <property type="match status" value="1"/>
</dbReference>
<organism evidence="6 7">
    <name type="scientific">Gordonia pseudamarae</name>
    <dbReference type="NCBI Taxonomy" id="2831662"/>
    <lineage>
        <taxon>Bacteria</taxon>
        <taxon>Bacillati</taxon>
        <taxon>Actinomycetota</taxon>
        <taxon>Actinomycetes</taxon>
        <taxon>Mycobacteriales</taxon>
        <taxon>Gordoniaceae</taxon>
        <taxon>Gordonia</taxon>
    </lineage>
</organism>
<keyword evidence="2" id="KW-0378">Hydrolase</keyword>
<keyword evidence="3" id="KW-0408">Iron</keyword>
<proteinExistence type="inferred from homology"/>
<reference evidence="6" key="1">
    <citation type="journal article" date="2021" name="Nat. Microbiol.">
        <title>Cocultivation of an ultrasmall environmental parasitic bacterium with lytic ability against bacteria associated with wastewater foams.</title>
        <authorList>
            <person name="Batinovic S."/>
            <person name="Rose J.J.A."/>
            <person name="Ratcliffe J."/>
            <person name="Seviour R.J."/>
            <person name="Petrovski S."/>
        </authorList>
    </citation>
    <scope>NUCLEOTIDE SEQUENCE</scope>
    <source>
        <strain evidence="6">CON9</strain>
    </source>
</reference>
<protein>
    <submittedName>
        <fullName evidence="6">Metallophosphoesterase</fullName>
    </submittedName>
</protein>
<keyword evidence="7" id="KW-1185">Reference proteome</keyword>
<evidence type="ECO:0000256" key="4">
    <source>
        <dbReference type="ARBA" id="ARBA00025742"/>
    </source>
</evidence>